<name>A0A2H3K9E6_9FLAO</name>
<feature type="transmembrane region" description="Helical" evidence="6">
    <location>
        <begin position="426"/>
        <end position="445"/>
    </location>
</feature>
<reference evidence="7 8" key="1">
    <citation type="submission" date="2017-09" db="EMBL/GenBank/DDBJ databases">
        <title>Whole genomes of Flavobacteriaceae.</title>
        <authorList>
            <person name="Stine C."/>
            <person name="Li C."/>
            <person name="Tadesse D."/>
        </authorList>
    </citation>
    <scope>NUCLEOTIDE SEQUENCE [LARGE SCALE GENOMIC DNA]</scope>
    <source>
        <strain evidence="7 8">ATCC 35036</strain>
    </source>
</reference>
<organism evidence="7 8">
    <name type="scientific">Flavobacterium branchiophilum</name>
    <dbReference type="NCBI Taxonomy" id="55197"/>
    <lineage>
        <taxon>Bacteria</taxon>
        <taxon>Pseudomonadati</taxon>
        <taxon>Bacteroidota</taxon>
        <taxon>Flavobacteriia</taxon>
        <taxon>Flavobacteriales</taxon>
        <taxon>Flavobacteriaceae</taxon>
        <taxon>Flavobacterium</taxon>
    </lineage>
</organism>
<protein>
    <submittedName>
        <fullName evidence="7">YjgP/YjgQ family permease</fullName>
    </submittedName>
</protein>
<feature type="transmembrane region" description="Helical" evidence="6">
    <location>
        <begin position="364"/>
        <end position="386"/>
    </location>
</feature>
<feature type="transmembrane region" description="Helical" evidence="6">
    <location>
        <begin position="57"/>
        <end position="78"/>
    </location>
</feature>
<accession>A0A2H3K9E6</accession>
<evidence type="ECO:0000256" key="4">
    <source>
        <dbReference type="ARBA" id="ARBA00022989"/>
    </source>
</evidence>
<keyword evidence="2" id="KW-1003">Cell membrane</keyword>
<gene>
    <name evidence="7" type="ORF">B0A77_12425</name>
</gene>
<feature type="transmembrane region" description="Helical" evidence="6">
    <location>
        <begin position="393"/>
        <end position="414"/>
    </location>
</feature>
<dbReference type="Pfam" id="PF03739">
    <property type="entry name" value="LptF_LptG"/>
    <property type="match status" value="1"/>
</dbReference>
<dbReference type="GO" id="GO:0043190">
    <property type="term" value="C:ATP-binding cassette (ABC) transporter complex"/>
    <property type="evidence" value="ECO:0007669"/>
    <property type="project" value="TreeGrafter"/>
</dbReference>
<evidence type="ECO:0000256" key="5">
    <source>
        <dbReference type="ARBA" id="ARBA00023136"/>
    </source>
</evidence>
<evidence type="ECO:0000256" key="2">
    <source>
        <dbReference type="ARBA" id="ARBA00022475"/>
    </source>
</evidence>
<keyword evidence="3 6" id="KW-0812">Transmembrane</keyword>
<evidence type="ECO:0000256" key="6">
    <source>
        <dbReference type="SAM" id="Phobius"/>
    </source>
</evidence>
<evidence type="ECO:0000313" key="7">
    <source>
        <dbReference type="EMBL" id="PDS22721.1"/>
    </source>
</evidence>
<evidence type="ECO:0000256" key="3">
    <source>
        <dbReference type="ARBA" id="ARBA00022692"/>
    </source>
</evidence>
<keyword evidence="4 6" id="KW-1133">Transmembrane helix</keyword>
<evidence type="ECO:0000256" key="1">
    <source>
        <dbReference type="ARBA" id="ARBA00004651"/>
    </source>
</evidence>
<dbReference type="GO" id="GO:0015920">
    <property type="term" value="P:lipopolysaccharide transport"/>
    <property type="evidence" value="ECO:0007669"/>
    <property type="project" value="TreeGrafter"/>
</dbReference>
<feature type="transmembrane region" description="Helical" evidence="6">
    <location>
        <begin position="99"/>
        <end position="118"/>
    </location>
</feature>
<comment type="subcellular location">
    <subcellularLocation>
        <location evidence="1">Cell membrane</location>
        <topology evidence="1">Multi-pass membrane protein</topology>
    </subcellularLocation>
</comment>
<dbReference type="RefSeq" id="WP_014084324.1">
    <property type="nucleotide sequence ID" value="NZ_CBCSFI010000008.1"/>
</dbReference>
<proteinExistence type="predicted"/>
<feature type="transmembrane region" description="Helical" evidence="6">
    <location>
        <begin position="12"/>
        <end position="37"/>
    </location>
</feature>
<keyword evidence="5 6" id="KW-0472">Membrane</keyword>
<dbReference type="OMA" id="MQFLWRY"/>
<dbReference type="PANTHER" id="PTHR33529:SF6">
    <property type="entry name" value="YJGP_YJGQ FAMILY PERMEASE"/>
    <property type="match status" value="1"/>
</dbReference>
<dbReference type="Proteomes" id="UP000220828">
    <property type="component" value="Unassembled WGS sequence"/>
</dbReference>
<dbReference type="InterPro" id="IPR005495">
    <property type="entry name" value="LptG/LptF_permease"/>
</dbReference>
<comment type="caution">
    <text evidence="7">The sequence shown here is derived from an EMBL/GenBank/DDBJ whole genome shotgun (WGS) entry which is preliminary data.</text>
</comment>
<evidence type="ECO:0000313" key="8">
    <source>
        <dbReference type="Proteomes" id="UP000220828"/>
    </source>
</evidence>
<dbReference type="EMBL" id="PCMW01000080">
    <property type="protein sequence ID" value="PDS22721.1"/>
    <property type="molecule type" value="Genomic_DNA"/>
</dbReference>
<dbReference type="PANTHER" id="PTHR33529">
    <property type="entry name" value="SLR0882 PROTEIN-RELATED"/>
    <property type="match status" value="1"/>
</dbReference>
<sequence>MKILDKYILKTFAFTFFTVFAILILIFILQTVWLFIADLAGKDLDTGLIIKFLLLKMPSLVPLALPLSVLLASIMTFGDLSENYELAAMKSSGISLKRALYSSTVFILLLTIATFFFANNIIPYADFKFVNFRKNIAQKKPALAIAEGQFSNIGLYTIKVEKKLGKDGNILKGVTIHQKSANGEGLRVVIKAKDGILVSNEKSNLLKLELHDGYYYEDIVPTKYEDRNKVPFAKASFKTDVINIDLTKLDNVNLNDESVVNSDNMLNVSELKYTLDSLNQNYKKDVISFTDNIYQRTGIVFLSKTNPLVTSEKKAILDNFSPTEQAEIVKIALNNLTSINFSIDSSKNDLEYKQRNINSHLISLYVKFVISFSCILMFFIGAPLGAIIRKGGLGLPIVFAVLIFIIFHFINTFGKKVAEENGMTPFLGTWMSTMVLLPLAIFLTYKATNDMGEIKIFNKLSFISNFFKKIIPSKKQKNV</sequence>
<dbReference type="OrthoDB" id="1096108at2"/>
<dbReference type="AlphaFoldDB" id="A0A2H3K9E6"/>